<sequence length="411" mass="46392">MDIHSLPRISELPQDVCQKICTGLVILDLAGACKELIDNALDANSTNIEVKTVENGTELIEVIDNGNGILPEDFDKICKPHCTSKLTGFESFDSLNTFGFRGEALNALTNTSQVQITTRDANSRCAFRLVFDRNGEILERQQCSRQARRQELLRSSKRELLKLIDCVQAFAISHPKCRFNCSNVVNGKPSQLLTSPGGNTQLIDVITNLLGTPKNELLELSESIPEEDVQQIYKINNTNCESIFKQIRLSGYISNFEYGRCKIVKEKHFIYVNGRHIESQRLSKIANDLYGQYNKCGQRCILILFISIPSSTLDVNVTPDKKTLFLHFEKELFAKLHSTLISTFSNVQGQCSNTLLEDLVQNKSYSLAKSQRLFYDFKSSTNFLNNLKKLERTDSGEGIVVQIDDDDEFCF</sequence>
<keyword evidence="2" id="KW-0227">DNA damage</keyword>
<dbReference type="InterPro" id="IPR036890">
    <property type="entry name" value="HATPase_C_sf"/>
</dbReference>
<evidence type="ECO:0000313" key="5">
    <source>
        <dbReference type="WBParaSite" id="scaffold5461_cov213.g9561"/>
    </source>
</evidence>
<evidence type="ECO:0000259" key="3">
    <source>
        <dbReference type="SMART" id="SM01340"/>
    </source>
</evidence>
<dbReference type="Proteomes" id="UP000887561">
    <property type="component" value="Unplaced"/>
</dbReference>
<evidence type="ECO:0000313" key="4">
    <source>
        <dbReference type="Proteomes" id="UP000887561"/>
    </source>
</evidence>
<dbReference type="GO" id="GO:0006298">
    <property type="term" value="P:mismatch repair"/>
    <property type="evidence" value="ECO:0007669"/>
    <property type="project" value="InterPro"/>
</dbReference>
<dbReference type="Pfam" id="PF01119">
    <property type="entry name" value="DNA_mis_repair"/>
    <property type="match status" value="1"/>
</dbReference>
<feature type="domain" description="DNA mismatch repair protein S5" evidence="3">
    <location>
        <begin position="206"/>
        <end position="345"/>
    </location>
</feature>
<keyword evidence="4" id="KW-1185">Reference proteome</keyword>
<dbReference type="WBParaSite" id="scaffold5461_cov213.g9561">
    <property type="protein sequence ID" value="scaffold5461_cov213.g9561"/>
    <property type="gene ID" value="scaffold5461_cov213.g9561"/>
</dbReference>
<dbReference type="PANTHER" id="PTHR10073:SF52">
    <property type="entry name" value="MISMATCH REPAIR ENDONUCLEASE PMS2"/>
    <property type="match status" value="1"/>
</dbReference>
<protein>
    <submittedName>
        <fullName evidence="5">DNA mismatch repair protein S5 domain-containing protein</fullName>
    </submittedName>
</protein>
<dbReference type="GO" id="GO:0005524">
    <property type="term" value="F:ATP binding"/>
    <property type="evidence" value="ECO:0007669"/>
    <property type="project" value="InterPro"/>
</dbReference>
<dbReference type="SUPFAM" id="SSF54211">
    <property type="entry name" value="Ribosomal protein S5 domain 2-like"/>
    <property type="match status" value="1"/>
</dbReference>
<dbReference type="Gene3D" id="3.30.230.10">
    <property type="match status" value="1"/>
</dbReference>
<dbReference type="Gene3D" id="3.30.565.10">
    <property type="entry name" value="Histidine kinase-like ATPase, C-terminal domain"/>
    <property type="match status" value="1"/>
</dbReference>
<evidence type="ECO:0000256" key="1">
    <source>
        <dbReference type="ARBA" id="ARBA00006082"/>
    </source>
</evidence>
<accession>A0A915MUR5</accession>
<comment type="similarity">
    <text evidence="1">Belongs to the DNA mismatch repair MutL/HexB family.</text>
</comment>
<dbReference type="PROSITE" id="PS00058">
    <property type="entry name" value="DNA_MISMATCH_REPAIR_1"/>
    <property type="match status" value="1"/>
</dbReference>
<dbReference type="Pfam" id="PF13589">
    <property type="entry name" value="HATPase_c_3"/>
    <property type="match status" value="1"/>
</dbReference>
<dbReference type="InterPro" id="IPR020568">
    <property type="entry name" value="Ribosomal_Su5_D2-typ_SF"/>
</dbReference>
<dbReference type="InterPro" id="IPR038973">
    <property type="entry name" value="MutL/Mlh/Pms-like"/>
</dbReference>
<dbReference type="GO" id="GO:0016887">
    <property type="term" value="F:ATP hydrolysis activity"/>
    <property type="evidence" value="ECO:0007669"/>
    <property type="project" value="InterPro"/>
</dbReference>
<proteinExistence type="inferred from homology"/>
<name>A0A915MUR5_MELJA</name>
<dbReference type="GO" id="GO:0032389">
    <property type="term" value="C:MutLalpha complex"/>
    <property type="evidence" value="ECO:0007669"/>
    <property type="project" value="TreeGrafter"/>
</dbReference>
<dbReference type="InterPro" id="IPR002099">
    <property type="entry name" value="MutL/Mlh/PMS"/>
</dbReference>
<dbReference type="SUPFAM" id="SSF55874">
    <property type="entry name" value="ATPase domain of HSP90 chaperone/DNA topoisomerase II/histidine kinase"/>
    <property type="match status" value="1"/>
</dbReference>
<dbReference type="InterPro" id="IPR014721">
    <property type="entry name" value="Ribsml_uS5_D2-typ_fold_subgr"/>
</dbReference>
<dbReference type="InterPro" id="IPR013507">
    <property type="entry name" value="DNA_mismatch_S5_2-like"/>
</dbReference>
<organism evidence="4 5">
    <name type="scientific">Meloidogyne javanica</name>
    <name type="common">Root-knot nematode worm</name>
    <dbReference type="NCBI Taxonomy" id="6303"/>
    <lineage>
        <taxon>Eukaryota</taxon>
        <taxon>Metazoa</taxon>
        <taxon>Ecdysozoa</taxon>
        <taxon>Nematoda</taxon>
        <taxon>Chromadorea</taxon>
        <taxon>Rhabditida</taxon>
        <taxon>Tylenchina</taxon>
        <taxon>Tylenchomorpha</taxon>
        <taxon>Tylenchoidea</taxon>
        <taxon>Meloidogynidae</taxon>
        <taxon>Meloidogyninae</taxon>
        <taxon>Meloidogyne</taxon>
        <taxon>Meloidogyne incognita group</taxon>
    </lineage>
</organism>
<evidence type="ECO:0000256" key="2">
    <source>
        <dbReference type="ARBA" id="ARBA00022763"/>
    </source>
</evidence>
<dbReference type="InterPro" id="IPR014762">
    <property type="entry name" value="DNA_mismatch_repair_CS"/>
</dbReference>
<dbReference type="PANTHER" id="PTHR10073">
    <property type="entry name" value="DNA MISMATCH REPAIR PROTEIN MLH, PMS, MUTL"/>
    <property type="match status" value="1"/>
</dbReference>
<dbReference type="AlphaFoldDB" id="A0A915MUR5"/>
<dbReference type="NCBIfam" id="TIGR00585">
    <property type="entry name" value="mutl"/>
    <property type="match status" value="1"/>
</dbReference>
<reference evidence="5" key="1">
    <citation type="submission" date="2022-11" db="UniProtKB">
        <authorList>
            <consortium name="WormBaseParasite"/>
        </authorList>
    </citation>
    <scope>IDENTIFICATION</scope>
</reference>
<dbReference type="GO" id="GO:0140664">
    <property type="term" value="F:ATP-dependent DNA damage sensor activity"/>
    <property type="evidence" value="ECO:0007669"/>
    <property type="project" value="InterPro"/>
</dbReference>
<dbReference type="SMART" id="SM01340">
    <property type="entry name" value="DNA_mis_repair"/>
    <property type="match status" value="1"/>
</dbReference>
<dbReference type="GO" id="GO:0030983">
    <property type="term" value="F:mismatched DNA binding"/>
    <property type="evidence" value="ECO:0007669"/>
    <property type="project" value="InterPro"/>
</dbReference>